<sequence>MIPLSVLVFWGLLMTATEFRGVKHDLALWYCFTVCSLLDKLCIFDCRGKGVEGMWDEMILMIYRGEPVLRVVF</sequence>
<evidence type="ECO:0000313" key="2">
    <source>
        <dbReference type="EMBL" id="KAK0734311.1"/>
    </source>
</evidence>
<dbReference type="AlphaFoldDB" id="A0AA40BHG7"/>
<reference evidence="2" key="1">
    <citation type="submission" date="2023-06" db="EMBL/GenBank/DDBJ databases">
        <title>Genome-scale phylogeny and comparative genomics of the fungal order Sordariales.</title>
        <authorList>
            <consortium name="Lawrence Berkeley National Laboratory"/>
            <person name="Hensen N."/>
            <person name="Bonometti L."/>
            <person name="Westerberg I."/>
            <person name="Brannstrom I.O."/>
            <person name="Guillou S."/>
            <person name="Cros-Aarteil S."/>
            <person name="Calhoun S."/>
            <person name="Haridas S."/>
            <person name="Kuo A."/>
            <person name="Mondo S."/>
            <person name="Pangilinan J."/>
            <person name="Riley R."/>
            <person name="LaButti K."/>
            <person name="Andreopoulos B."/>
            <person name="Lipzen A."/>
            <person name="Chen C."/>
            <person name="Yanf M."/>
            <person name="Daum C."/>
            <person name="Ng V."/>
            <person name="Clum A."/>
            <person name="Steindorff A."/>
            <person name="Ohm R."/>
            <person name="Martin F."/>
            <person name="Silar P."/>
            <person name="Natvig D."/>
            <person name="Lalanne C."/>
            <person name="Gautier V."/>
            <person name="Ament-velasquez S.L."/>
            <person name="Kruys A."/>
            <person name="Hutchinson M.I."/>
            <person name="Powell A.J."/>
            <person name="Barry K."/>
            <person name="Miller A.N."/>
            <person name="Grigoriev I.V."/>
            <person name="Debuchy R."/>
            <person name="Gladieux P."/>
            <person name="Thoren M.H."/>
            <person name="Johannesson H."/>
        </authorList>
    </citation>
    <scope>NUCLEOTIDE SEQUENCE</scope>
    <source>
        <strain evidence="2">SMH2392-1A</strain>
    </source>
</reference>
<evidence type="ECO:0008006" key="4">
    <source>
        <dbReference type="Google" id="ProtNLM"/>
    </source>
</evidence>
<proteinExistence type="predicted"/>
<dbReference type="EMBL" id="JAUIRO010000001">
    <property type="protein sequence ID" value="KAK0734311.1"/>
    <property type="molecule type" value="Genomic_DNA"/>
</dbReference>
<protein>
    <recommendedName>
        <fullName evidence="4">Secreted protein</fullName>
    </recommendedName>
</protein>
<evidence type="ECO:0000313" key="3">
    <source>
        <dbReference type="Proteomes" id="UP001172101"/>
    </source>
</evidence>
<dbReference type="GeneID" id="85320962"/>
<keyword evidence="1" id="KW-0732">Signal</keyword>
<feature type="chain" id="PRO_5041366527" description="Secreted protein" evidence="1">
    <location>
        <begin position="22"/>
        <end position="73"/>
    </location>
</feature>
<evidence type="ECO:0000256" key="1">
    <source>
        <dbReference type="SAM" id="SignalP"/>
    </source>
</evidence>
<dbReference type="Proteomes" id="UP001172101">
    <property type="component" value="Unassembled WGS sequence"/>
</dbReference>
<comment type="caution">
    <text evidence="2">The sequence shown here is derived from an EMBL/GenBank/DDBJ whole genome shotgun (WGS) entry which is preliminary data.</text>
</comment>
<name>A0AA40BHG7_9PEZI</name>
<dbReference type="RefSeq" id="XP_060303188.1">
    <property type="nucleotide sequence ID" value="XM_060437692.1"/>
</dbReference>
<gene>
    <name evidence="2" type="ORF">B0T26DRAFT_64520</name>
</gene>
<feature type="signal peptide" evidence="1">
    <location>
        <begin position="1"/>
        <end position="21"/>
    </location>
</feature>
<keyword evidence="3" id="KW-1185">Reference proteome</keyword>
<accession>A0AA40BHG7</accession>
<organism evidence="2 3">
    <name type="scientific">Lasiosphaeria miniovina</name>
    <dbReference type="NCBI Taxonomy" id="1954250"/>
    <lineage>
        <taxon>Eukaryota</taxon>
        <taxon>Fungi</taxon>
        <taxon>Dikarya</taxon>
        <taxon>Ascomycota</taxon>
        <taxon>Pezizomycotina</taxon>
        <taxon>Sordariomycetes</taxon>
        <taxon>Sordariomycetidae</taxon>
        <taxon>Sordariales</taxon>
        <taxon>Lasiosphaeriaceae</taxon>
        <taxon>Lasiosphaeria</taxon>
    </lineage>
</organism>